<evidence type="ECO:0000313" key="3">
    <source>
        <dbReference type="Proteomes" id="UP000006371"/>
    </source>
</evidence>
<dbReference type="Proteomes" id="UP000006371">
    <property type="component" value="Chromosome"/>
</dbReference>
<organism evidence="2 3">
    <name type="scientific">Staphylococcus saprophyticus subsp. saprophyticus (strain ATCC 15305 / DSM 20229 / NCIMB 8711 / NCTC 7292 / S-41)</name>
    <dbReference type="NCBI Taxonomy" id="342451"/>
    <lineage>
        <taxon>Bacteria</taxon>
        <taxon>Bacillati</taxon>
        <taxon>Bacillota</taxon>
        <taxon>Bacilli</taxon>
        <taxon>Bacillales</taxon>
        <taxon>Staphylococcaceae</taxon>
        <taxon>Staphylococcus</taxon>
    </lineage>
</organism>
<dbReference type="HOGENOM" id="CLU_721090_0_0_9"/>
<gene>
    <name evidence="2" type="ordered locus">SSP0067</name>
</gene>
<dbReference type="Pfam" id="PF00534">
    <property type="entry name" value="Glycos_transf_1"/>
    <property type="match status" value="1"/>
</dbReference>
<dbReference type="CDD" id="cd03801">
    <property type="entry name" value="GT4_PimA-like"/>
    <property type="match status" value="1"/>
</dbReference>
<proteinExistence type="predicted"/>
<dbReference type="Gene3D" id="3.40.50.2000">
    <property type="entry name" value="Glycogen Phosphorylase B"/>
    <property type="match status" value="1"/>
</dbReference>
<name>Q4A114_STAS1</name>
<dbReference type="InterPro" id="IPR001296">
    <property type="entry name" value="Glyco_trans_1"/>
</dbReference>
<dbReference type="GO" id="GO:0016757">
    <property type="term" value="F:glycosyltransferase activity"/>
    <property type="evidence" value="ECO:0007669"/>
    <property type="project" value="InterPro"/>
</dbReference>
<keyword evidence="2" id="KW-0808">Transferase</keyword>
<protein>
    <submittedName>
        <fullName evidence="2">Putative glycosyl transferase</fullName>
    </submittedName>
</protein>
<feature type="domain" description="Glycosyl transferase family 1" evidence="1">
    <location>
        <begin position="184"/>
        <end position="301"/>
    </location>
</feature>
<dbReference type="PANTHER" id="PTHR12526">
    <property type="entry name" value="GLYCOSYLTRANSFERASE"/>
    <property type="match status" value="1"/>
</dbReference>
<dbReference type="OrthoDB" id="440232at2"/>
<dbReference type="SUPFAM" id="SSF53756">
    <property type="entry name" value="UDP-Glycosyltransferase/glycogen phosphorylase"/>
    <property type="match status" value="1"/>
</dbReference>
<dbReference type="GeneID" id="3617272"/>
<accession>Q4A114</accession>
<dbReference type="AlphaFoldDB" id="Q4A114"/>
<dbReference type="EMBL" id="AP008934">
    <property type="protein sequence ID" value="BAE17212.1"/>
    <property type="molecule type" value="Genomic_DNA"/>
</dbReference>
<dbReference type="eggNOG" id="COG0438">
    <property type="taxonomic scope" value="Bacteria"/>
</dbReference>
<keyword evidence="3" id="KW-1185">Reference proteome</keyword>
<dbReference type="CAZy" id="GT4">
    <property type="family name" value="Glycosyltransferase Family 4"/>
</dbReference>
<evidence type="ECO:0000313" key="2">
    <source>
        <dbReference type="EMBL" id="BAE17212.1"/>
    </source>
</evidence>
<dbReference type="PATRIC" id="fig|342451.11.peg.67"/>
<dbReference type="KEGG" id="ssp:SSP0067"/>
<dbReference type="RefSeq" id="WP_011302068.1">
    <property type="nucleotide sequence ID" value="NC_007350.1"/>
</dbReference>
<reference evidence="2 3" key="1">
    <citation type="journal article" date="2005" name="Proc. Natl. Acad. Sci. U.S.A.">
        <title>Whole genome sequence of Staphylococcus saprophyticus reveals the pathogenesis of uncomplicated urinary tract infection.</title>
        <authorList>
            <person name="Kuroda M."/>
            <person name="Yamashita A."/>
            <person name="Hirakawa H."/>
            <person name="Kumano M."/>
            <person name="Morikawa K."/>
            <person name="Higashide M."/>
            <person name="Maruyama A."/>
            <person name="Inose Y."/>
            <person name="Matoba K."/>
            <person name="Toh H."/>
            <person name="Kuhara S."/>
            <person name="Hattori M."/>
            <person name="Ohta T."/>
        </authorList>
    </citation>
    <scope>NUCLEOTIDE SEQUENCE [LARGE SCALE GENOMIC DNA]</scope>
    <source>
        <strain evidence="3">ATCC 15305 / DSM 20229 / NCIMB 8711 / NCTC 7292 / S-41</strain>
    </source>
</reference>
<evidence type="ECO:0000259" key="1">
    <source>
        <dbReference type="Pfam" id="PF00534"/>
    </source>
</evidence>
<sequence>MKKVLFVSKTRGFFNHLFNTKFNGWMISSLNNSYEKFTMKKKILSLVGRSTILDIIGYIHTIKTVTNKADIYATYNRFLEANVPYIIYLENPTALFHYKLKRYSTKMGKRNLTKLINDKNLKAVICMSEACREGFIKLYGPIIERDDLIIEQIYPLITEEKLQIDTRHNDNKKFSLLFIAQGKGFISKGGIEVVNTFIQLEKKIKNIELNIITSSNDIPPKILLKINNSENINLIEFGISYDELKKYYIESNVLIHLTRQDSFGLTILEAMKYGTPVITTKLYSIPELIKENKNGYLTEPSYWFFNQENLPNPAVWNNRRNTIFSKKSDKSKEKFLYDKIIYLYENREDYNQLKDTAYRNSKEKPFSEEFIINKWENLLNKIEMRKEK</sequence>